<dbReference type="RefSeq" id="XP_002132184.1">
    <property type="nucleotide sequence ID" value="XM_002132148.5"/>
</dbReference>
<dbReference type="EMBL" id="EAAA01001588">
    <property type="status" value="NOT_ANNOTATED_CDS"/>
    <property type="molecule type" value="Genomic_DNA"/>
</dbReference>
<accession>A0A1W2WJF7</accession>
<keyword evidence="4" id="KW-1185">Reference proteome</keyword>
<dbReference type="InterPro" id="IPR050868">
    <property type="entry name" value="ELMO_domain-containing"/>
</dbReference>
<evidence type="ECO:0000313" key="3">
    <source>
        <dbReference type="Ensembl" id="ENSCINP00000013843.3"/>
    </source>
</evidence>
<evidence type="ECO:0000256" key="1">
    <source>
        <dbReference type="SAM" id="MobiDB-lite"/>
    </source>
</evidence>
<dbReference type="InParanoid" id="F6Y0Q5"/>
<reference evidence="4" key="1">
    <citation type="journal article" date="2002" name="Science">
        <title>The draft genome of Ciona intestinalis: insights into chordate and vertebrate origins.</title>
        <authorList>
            <person name="Dehal P."/>
            <person name="Satou Y."/>
            <person name="Campbell R.K."/>
            <person name="Chapman J."/>
            <person name="Degnan B."/>
            <person name="De Tomaso A."/>
            <person name="Davidson B."/>
            <person name="Di Gregorio A."/>
            <person name="Gelpke M."/>
            <person name="Goodstein D.M."/>
            <person name="Harafuji N."/>
            <person name="Hastings K.E."/>
            <person name="Ho I."/>
            <person name="Hotta K."/>
            <person name="Huang W."/>
            <person name="Kawashima T."/>
            <person name="Lemaire P."/>
            <person name="Martinez D."/>
            <person name="Meinertzhagen I.A."/>
            <person name="Necula S."/>
            <person name="Nonaka M."/>
            <person name="Putnam N."/>
            <person name="Rash S."/>
            <person name="Saiga H."/>
            <person name="Satake M."/>
            <person name="Terry A."/>
            <person name="Yamada L."/>
            <person name="Wang H.G."/>
            <person name="Awazu S."/>
            <person name="Azumi K."/>
            <person name="Boore J."/>
            <person name="Branno M."/>
            <person name="Chin-Bow S."/>
            <person name="DeSantis R."/>
            <person name="Doyle S."/>
            <person name="Francino P."/>
            <person name="Keys D.N."/>
            <person name="Haga S."/>
            <person name="Hayashi H."/>
            <person name="Hino K."/>
            <person name="Imai K.S."/>
            <person name="Inaba K."/>
            <person name="Kano S."/>
            <person name="Kobayashi K."/>
            <person name="Kobayashi M."/>
            <person name="Lee B.I."/>
            <person name="Makabe K.W."/>
            <person name="Manohar C."/>
            <person name="Matassi G."/>
            <person name="Medina M."/>
            <person name="Mochizuki Y."/>
            <person name="Mount S."/>
            <person name="Morishita T."/>
            <person name="Miura S."/>
            <person name="Nakayama A."/>
            <person name="Nishizaka S."/>
            <person name="Nomoto H."/>
            <person name="Ohta F."/>
            <person name="Oishi K."/>
            <person name="Rigoutsos I."/>
            <person name="Sano M."/>
            <person name="Sasaki A."/>
            <person name="Sasakura Y."/>
            <person name="Shoguchi E."/>
            <person name="Shin-i T."/>
            <person name="Spagnuolo A."/>
            <person name="Stainier D."/>
            <person name="Suzuki M.M."/>
            <person name="Tassy O."/>
            <person name="Takatori N."/>
            <person name="Tokuoka M."/>
            <person name="Yagi K."/>
            <person name="Yoshizaki F."/>
            <person name="Wada S."/>
            <person name="Zhang C."/>
            <person name="Hyatt P.D."/>
            <person name="Larimer F."/>
            <person name="Detter C."/>
            <person name="Doggett N."/>
            <person name="Glavina T."/>
            <person name="Hawkins T."/>
            <person name="Richardson P."/>
            <person name="Lucas S."/>
            <person name="Kohara Y."/>
            <person name="Levine M."/>
            <person name="Satoh N."/>
            <person name="Rokhsar D.S."/>
        </authorList>
    </citation>
    <scope>NUCLEOTIDE SEQUENCE [LARGE SCALE GENOMIC DNA]</scope>
</reference>
<dbReference type="PANTHER" id="PTHR12771:SF2">
    <property type="entry name" value="ELMO DOMAIN-CONTAINING PROTEIN 3"/>
    <property type="match status" value="1"/>
</dbReference>
<protein>
    <submittedName>
        <fullName evidence="3">ELMO domain-containing protein 3</fullName>
    </submittedName>
</protein>
<gene>
    <name evidence="3" type="primary">LOC100183344</name>
</gene>
<dbReference type="HOGENOM" id="CLU_060970_0_0_1"/>
<dbReference type="InterPro" id="IPR006816">
    <property type="entry name" value="ELMO_dom"/>
</dbReference>
<dbReference type="Proteomes" id="UP000008144">
    <property type="component" value="Chromosome 2"/>
</dbReference>
<dbReference type="KEGG" id="cin:100183344"/>
<feature type="region of interest" description="Disordered" evidence="1">
    <location>
        <begin position="352"/>
        <end position="383"/>
    </location>
</feature>
<dbReference type="Pfam" id="PF04727">
    <property type="entry name" value="ELMO_CED12"/>
    <property type="match status" value="1"/>
</dbReference>
<dbReference type="PANTHER" id="PTHR12771">
    <property type="entry name" value="ENGULFMENT AND CELL MOTILITY"/>
    <property type="match status" value="1"/>
</dbReference>
<accession>F6Y0Q5</accession>
<dbReference type="FunCoup" id="F6Y0Q5">
    <property type="interactions" value="38"/>
</dbReference>
<dbReference type="PROSITE" id="PS51335">
    <property type="entry name" value="ELMO"/>
    <property type="match status" value="1"/>
</dbReference>
<reference evidence="3" key="4">
    <citation type="submission" date="2025-09" db="UniProtKB">
        <authorList>
            <consortium name="Ensembl"/>
        </authorList>
    </citation>
    <scope>IDENTIFICATION</scope>
</reference>
<feature type="compositionally biased region" description="Basic and acidic residues" evidence="1">
    <location>
        <begin position="365"/>
        <end position="383"/>
    </location>
</feature>
<dbReference type="Ensembl" id="ENSCINT00000013843.3">
    <property type="protein sequence ID" value="ENSCINP00000013843.3"/>
    <property type="gene ID" value="ENSCING00000006745.3"/>
</dbReference>
<sequence>MELSLDKGMDIEPTKTATEILKDKGLLGAGDGAKDAKEEEELRLWQENIADERAEWDALEVMKQPLSGVVKATEDILFSEALQYFQTQNLDTTNICTRVPRNKFSQIIQFMFGPRRLVKSLNHERDLVFCIAKVTLNHNIEVHYRVLQTIYKRLSGCKHNCPKNGSHWESIGFQGDDPATDLRGAGFLALLHLLFLVTDKPDIASEIFRLSVHPEQNFPFCLVSINVTRIALKVLREEKLTRFCNKRKQVVAVMNDFYLAIFWHFYHVWKTQHKTMKDSGHVLKEAEVAASKQPAVMMKRANMAFSKRRPVLPPLHTTNRLSAASSVSDISLQSPAMTSQSLDVVLQPVDRDRSFSRSSDPRFMGIHELDEEKNLSSAKTEVE</sequence>
<dbReference type="AlphaFoldDB" id="F6Y0Q5"/>
<reference evidence="3" key="3">
    <citation type="submission" date="2025-08" db="UniProtKB">
        <authorList>
            <consortium name="Ensembl"/>
        </authorList>
    </citation>
    <scope>IDENTIFICATION</scope>
</reference>
<reference evidence="3" key="2">
    <citation type="journal article" date="2008" name="Genome Biol.">
        <title>Improved genome assembly and evidence-based global gene model set for the chordate Ciona intestinalis: new insight into intron and operon populations.</title>
        <authorList>
            <person name="Satou Y."/>
            <person name="Mineta K."/>
            <person name="Ogasawara M."/>
            <person name="Sasakura Y."/>
            <person name="Shoguchi E."/>
            <person name="Ueno K."/>
            <person name="Yamada L."/>
            <person name="Matsumoto J."/>
            <person name="Wasserscheid J."/>
            <person name="Dewar K."/>
            <person name="Wiley G.B."/>
            <person name="Macmil S.L."/>
            <person name="Roe B.A."/>
            <person name="Zeller R.W."/>
            <person name="Hastings K.E."/>
            <person name="Lemaire P."/>
            <person name="Lindquist E."/>
            <person name="Endo T."/>
            <person name="Hotta K."/>
            <person name="Inaba K."/>
        </authorList>
    </citation>
    <scope>NUCLEOTIDE SEQUENCE [LARGE SCALE GENOMIC DNA]</scope>
    <source>
        <strain evidence="3">wild type</strain>
    </source>
</reference>
<feature type="domain" description="ELMO" evidence="2">
    <location>
        <begin position="142"/>
        <end position="294"/>
    </location>
</feature>
<dbReference type="GeneTree" id="ENSGT00390000009488"/>
<evidence type="ECO:0000313" key="4">
    <source>
        <dbReference type="Proteomes" id="UP000008144"/>
    </source>
</evidence>
<organism evidence="3 4">
    <name type="scientific">Ciona intestinalis</name>
    <name type="common">Transparent sea squirt</name>
    <name type="synonym">Ascidia intestinalis</name>
    <dbReference type="NCBI Taxonomy" id="7719"/>
    <lineage>
        <taxon>Eukaryota</taxon>
        <taxon>Metazoa</taxon>
        <taxon>Chordata</taxon>
        <taxon>Tunicata</taxon>
        <taxon>Ascidiacea</taxon>
        <taxon>Phlebobranchia</taxon>
        <taxon>Cionidae</taxon>
        <taxon>Ciona</taxon>
    </lineage>
</organism>
<evidence type="ECO:0000259" key="2">
    <source>
        <dbReference type="PROSITE" id="PS51335"/>
    </source>
</evidence>
<name>F6Y0Q5_CIOIN</name>
<dbReference type="GeneID" id="100183344"/>
<proteinExistence type="predicted"/>
<dbReference type="OrthoDB" id="266227at2759"/>